<dbReference type="GO" id="GO:0016791">
    <property type="term" value="F:phosphatase activity"/>
    <property type="evidence" value="ECO:0007669"/>
    <property type="project" value="TreeGrafter"/>
</dbReference>
<dbReference type="Gene3D" id="3.30.450.40">
    <property type="match status" value="1"/>
</dbReference>
<evidence type="ECO:0000256" key="1">
    <source>
        <dbReference type="ARBA" id="ARBA00022801"/>
    </source>
</evidence>
<dbReference type="Gene3D" id="3.60.40.10">
    <property type="entry name" value="PPM-type phosphatase domain"/>
    <property type="match status" value="1"/>
</dbReference>
<evidence type="ECO:0000313" key="3">
    <source>
        <dbReference type="EMBL" id="SEG23732.1"/>
    </source>
</evidence>
<dbReference type="Proteomes" id="UP000236723">
    <property type="component" value="Unassembled WGS sequence"/>
</dbReference>
<protein>
    <submittedName>
        <fullName evidence="3">Serine phosphatase RsbU, regulator of sigma subunit</fullName>
    </submittedName>
</protein>
<sequence>MTEDQFSAIEEAVWEARPHAVPQAAARLVKTHFDASRVETLLADYRMAYLIPATGDAEPVPLDAGPAGRAYASQQVITEPVTGSPAHRLHLPLTVHGDRLGILTVELPGPPGAEHRLRLAAVASALARAIKIADGHTDAYRQIRRRARMTLAAEIQWDLLPARTCSGDEFSLAGQLEPAYAVWGDNFDWALAPDHLTVTVTNGMGRGTQAALLTHLTVSALRNARRSGSGLTEQAALANEIVYAHHHGELTSATLLLGFDLRTGRVTAVDAGSPLVYRLRGNTVDPIALEPQLPLGMFNDTGYTEEEFSLQPGDRLVVVSDGVHGALSPGGEAYGSLALARALRQTRLQGPPEAVRTLMRGLLDYHEDTDLADDAVIVCIDWTGKSSR</sequence>
<feature type="domain" description="PPM-type phosphatase" evidence="2">
    <location>
        <begin position="167"/>
        <end position="382"/>
    </location>
</feature>
<dbReference type="OrthoDB" id="4935951at2"/>
<dbReference type="InterPro" id="IPR036457">
    <property type="entry name" value="PPM-type-like_dom_sf"/>
</dbReference>
<name>A0A1H5YJ60_9ACTN</name>
<keyword evidence="1" id="KW-0378">Hydrolase</keyword>
<keyword evidence="4" id="KW-1185">Reference proteome</keyword>
<dbReference type="PANTHER" id="PTHR43156:SF2">
    <property type="entry name" value="STAGE II SPORULATION PROTEIN E"/>
    <property type="match status" value="1"/>
</dbReference>
<dbReference type="RefSeq" id="WP_103937508.1">
    <property type="nucleotide sequence ID" value="NZ_FNVO01000004.1"/>
</dbReference>
<dbReference type="InterPro" id="IPR052016">
    <property type="entry name" value="Bact_Sigma-Reg"/>
</dbReference>
<dbReference type="SUPFAM" id="SSF55781">
    <property type="entry name" value="GAF domain-like"/>
    <property type="match status" value="1"/>
</dbReference>
<dbReference type="Pfam" id="PF07228">
    <property type="entry name" value="SpoIIE"/>
    <property type="match status" value="1"/>
</dbReference>
<dbReference type="EMBL" id="FNVO01000004">
    <property type="protein sequence ID" value="SEG23732.1"/>
    <property type="molecule type" value="Genomic_DNA"/>
</dbReference>
<evidence type="ECO:0000259" key="2">
    <source>
        <dbReference type="SMART" id="SM00331"/>
    </source>
</evidence>
<accession>A0A1H5YJ60</accession>
<proteinExistence type="predicted"/>
<evidence type="ECO:0000313" key="4">
    <source>
        <dbReference type="Proteomes" id="UP000236723"/>
    </source>
</evidence>
<reference evidence="4" key="1">
    <citation type="submission" date="2016-10" db="EMBL/GenBank/DDBJ databases">
        <authorList>
            <person name="Varghese N."/>
            <person name="Submissions S."/>
        </authorList>
    </citation>
    <scope>NUCLEOTIDE SEQUENCE [LARGE SCALE GENOMIC DNA]</scope>
    <source>
        <strain evidence="4">DSM 43163</strain>
    </source>
</reference>
<organism evidence="3 4">
    <name type="scientific">Thermomonospora echinospora</name>
    <dbReference type="NCBI Taxonomy" id="1992"/>
    <lineage>
        <taxon>Bacteria</taxon>
        <taxon>Bacillati</taxon>
        <taxon>Actinomycetota</taxon>
        <taxon>Actinomycetes</taxon>
        <taxon>Streptosporangiales</taxon>
        <taxon>Thermomonosporaceae</taxon>
        <taxon>Thermomonospora</taxon>
    </lineage>
</organism>
<dbReference type="SMART" id="SM00331">
    <property type="entry name" value="PP2C_SIG"/>
    <property type="match status" value="1"/>
</dbReference>
<dbReference type="PANTHER" id="PTHR43156">
    <property type="entry name" value="STAGE II SPORULATION PROTEIN E-RELATED"/>
    <property type="match status" value="1"/>
</dbReference>
<dbReference type="InterPro" id="IPR001932">
    <property type="entry name" value="PPM-type_phosphatase-like_dom"/>
</dbReference>
<gene>
    <name evidence="3" type="ORF">SAMN04489712_10426</name>
</gene>
<dbReference type="SUPFAM" id="SSF81606">
    <property type="entry name" value="PP2C-like"/>
    <property type="match status" value="1"/>
</dbReference>
<dbReference type="InterPro" id="IPR029016">
    <property type="entry name" value="GAF-like_dom_sf"/>
</dbReference>
<dbReference type="AlphaFoldDB" id="A0A1H5YJ60"/>